<dbReference type="RefSeq" id="WP_011526144.1">
    <property type="nucleotide sequence ID" value="NC_008011.1"/>
</dbReference>
<evidence type="ECO:0000256" key="1">
    <source>
        <dbReference type="SAM" id="MobiDB-lite"/>
    </source>
</evidence>
<dbReference type="KEGG" id="lip:LI0061"/>
<dbReference type="AlphaFoldDB" id="Q1MSA8"/>
<accession>Q1MSA8</accession>
<proteinExistence type="predicted"/>
<gene>
    <name evidence="2" type="ordered locus">LI0061</name>
</gene>
<dbReference type="EMBL" id="AM180252">
    <property type="protein sequence ID" value="CAJ54117.1"/>
    <property type="molecule type" value="Genomic_DNA"/>
</dbReference>
<dbReference type="Proteomes" id="UP000002430">
    <property type="component" value="Chromosome"/>
</dbReference>
<reference evidence="2 3" key="1">
    <citation type="submission" date="2005-11" db="EMBL/GenBank/DDBJ databases">
        <title>The complete genome sequence of Lawsonia intracellularis: the causative agent of proliferative enteropathy.</title>
        <authorList>
            <person name="Kaur K."/>
            <person name="Zhang Q."/>
            <person name="Beckler D."/>
            <person name="Munir S."/>
            <person name="Li L."/>
            <person name="Kinsley K."/>
            <person name="Herron L."/>
            <person name="Peterson A."/>
            <person name="May B."/>
            <person name="Singh S."/>
            <person name="Gebhart C."/>
            <person name="Kapur V."/>
        </authorList>
    </citation>
    <scope>NUCLEOTIDE SEQUENCE [LARGE SCALE GENOMIC DNA]</scope>
    <source>
        <strain evidence="2 3">PHE/MN1-00</strain>
    </source>
</reference>
<evidence type="ECO:0000313" key="3">
    <source>
        <dbReference type="Proteomes" id="UP000002430"/>
    </source>
</evidence>
<sequence length="106" mass="11863">MKIDNAPSVQSMLLGRSQKNTNSSTFSSQLKEQVDTSTNNITIQQTTPNIKGNISLPDVNIISREATPFLSKEEVDFFEKMMQKNINLQGGYKTYSTQQSSINIKT</sequence>
<evidence type="ECO:0000313" key="2">
    <source>
        <dbReference type="EMBL" id="CAJ54117.1"/>
    </source>
</evidence>
<protein>
    <submittedName>
        <fullName evidence="2">NA</fullName>
    </submittedName>
</protein>
<organism evidence="2 3">
    <name type="scientific">Lawsonia intracellularis (strain PHE/MN1-00)</name>
    <dbReference type="NCBI Taxonomy" id="363253"/>
    <lineage>
        <taxon>Bacteria</taxon>
        <taxon>Pseudomonadati</taxon>
        <taxon>Thermodesulfobacteriota</taxon>
        <taxon>Desulfovibrionia</taxon>
        <taxon>Desulfovibrionales</taxon>
        <taxon>Desulfovibrionaceae</taxon>
        <taxon>Lawsonia</taxon>
    </lineage>
</organism>
<keyword evidence="3" id="KW-1185">Reference proteome</keyword>
<feature type="region of interest" description="Disordered" evidence="1">
    <location>
        <begin position="1"/>
        <end position="38"/>
    </location>
</feature>
<name>Q1MSA8_LAWIP</name>
<dbReference type="HOGENOM" id="CLU_2219823_0_0_7"/>
<feature type="compositionally biased region" description="Polar residues" evidence="1">
    <location>
        <begin position="7"/>
        <end position="31"/>
    </location>
</feature>